<dbReference type="EMBL" id="GEVL01022218">
    <property type="protein sequence ID" value="JAU55123.1"/>
    <property type="molecule type" value="Transcribed_RNA"/>
</dbReference>
<dbReference type="AlphaFoldDB" id="A0A1J3GG88"/>
<evidence type="ECO:0000313" key="1">
    <source>
        <dbReference type="EMBL" id="JAU55123.1"/>
    </source>
</evidence>
<name>A0A1J3GG88_NOCCA</name>
<reference evidence="1" key="1">
    <citation type="submission" date="2016-07" db="EMBL/GenBank/DDBJ databases">
        <title>De novo transcriptome assembly of four accessions of the metal hyperaccumulator plant Noccaea caerulescens.</title>
        <authorList>
            <person name="Blande D."/>
            <person name="Halimaa P."/>
            <person name="Tervahauta A.I."/>
            <person name="Aarts M.G."/>
            <person name="Karenlampi S.O."/>
        </authorList>
    </citation>
    <scope>NUCLEOTIDE SEQUENCE</scope>
</reference>
<gene>
    <name evidence="1" type="ORF">LE_TR18824_c1_g1_i1_g.60330</name>
</gene>
<protein>
    <submittedName>
        <fullName evidence="1">Uncharacterized protein</fullName>
    </submittedName>
</protein>
<proteinExistence type="predicted"/>
<sequence>MDTLEELPFSSPCGFFLFSFAFLKLSRATDVLFLRSNGVDEMICRRCSIIISKDKNRVCCNHLCKFKHPSFYKSLIQSIFCQGFHFSLISGLIELVET</sequence>
<accession>A0A1J3GG88</accession>
<organism evidence="1">
    <name type="scientific">Noccaea caerulescens</name>
    <name type="common">Alpine penny-cress</name>
    <name type="synonym">Thlaspi caerulescens</name>
    <dbReference type="NCBI Taxonomy" id="107243"/>
    <lineage>
        <taxon>Eukaryota</taxon>
        <taxon>Viridiplantae</taxon>
        <taxon>Streptophyta</taxon>
        <taxon>Embryophyta</taxon>
        <taxon>Tracheophyta</taxon>
        <taxon>Spermatophyta</taxon>
        <taxon>Magnoliopsida</taxon>
        <taxon>eudicotyledons</taxon>
        <taxon>Gunneridae</taxon>
        <taxon>Pentapetalae</taxon>
        <taxon>rosids</taxon>
        <taxon>malvids</taxon>
        <taxon>Brassicales</taxon>
        <taxon>Brassicaceae</taxon>
        <taxon>Coluteocarpeae</taxon>
        <taxon>Noccaea</taxon>
    </lineage>
</organism>